<dbReference type="PROSITE" id="PS51786">
    <property type="entry name" value="LON_PROTEOLYTIC"/>
    <property type="match status" value="1"/>
</dbReference>
<dbReference type="SUPFAM" id="SSF52540">
    <property type="entry name" value="P-loop containing nucleoside triphosphate hydrolases"/>
    <property type="match status" value="1"/>
</dbReference>
<evidence type="ECO:0000313" key="4">
    <source>
        <dbReference type="EMBL" id="PAB60755.1"/>
    </source>
</evidence>
<dbReference type="GO" id="GO:0030163">
    <property type="term" value="P:protein catabolic process"/>
    <property type="evidence" value="ECO:0007669"/>
    <property type="project" value="InterPro"/>
</dbReference>
<dbReference type="InterPro" id="IPR041699">
    <property type="entry name" value="AAA_32"/>
</dbReference>
<dbReference type="SUPFAM" id="SSF54211">
    <property type="entry name" value="Ribosomal protein S5 domain 2-like"/>
    <property type="match status" value="1"/>
</dbReference>
<protein>
    <recommendedName>
        <fullName evidence="2">endopeptidase La</fullName>
        <ecNumber evidence="2">3.4.21.53</ecNumber>
    </recommendedName>
</protein>
<dbReference type="Proteomes" id="UP000216024">
    <property type="component" value="Unassembled WGS sequence"/>
</dbReference>
<dbReference type="Gene3D" id="3.30.230.10">
    <property type="match status" value="1"/>
</dbReference>
<organism evidence="4 5">
    <name type="scientific">Anaeromicrobium sediminis</name>
    <dbReference type="NCBI Taxonomy" id="1478221"/>
    <lineage>
        <taxon>Bacteria</taxon>
        <taxon>Bacillati</taxon>
        <taxon>Bacillota</taxon>
        <taxon>Clostridia</taxon>
        <taxon>Peptostreptococcales</taxon>
        <taxon>Thermotaleaceae</taxon>
        <taxon>Anaeromicrobium</taxon>
    </lineage>
</organism>
<evidence type="ECO:0000313" key="5">
    <source>
        <dbReference type="Proteomes" id="UP000216024"/>
    </source>
</evidence>
<comment type="catalytic activity">
    <reaction evidence="2">
        <text>Hydrolysis of proteins in presence of ATP.</text>
        <dbReference type="EC" id="3.4.21.53"/>
    </reaction>
</comment>
<dbReference type="InterPro" id="IPR020568">
    <property type="entry name" value="Ribosomal_Su5_D2-typ_SF"/>
</dbReference>
<keyword evidence="2" id="KW-0720">Serine protease</keyword>
<feature type="domain" description="Lon proteolytic" evidence="3">
    <location>
        <begin position="558"/>
        <end position="753"/>
    </location>
</feature>
<feature type="active site" evidence="2">
    <location>
        <position position="691"/>
    </location>
</feature>
<evidence type="ECO:0000259" key="3">
    <source>
        <dbReference type="PROSITE" id="PS51786"/>
    </source>
</evidence>
<accession>A0A267MPD9</accession>
<reference evidence="4 5" key="1">
    <citation type="submission" date="2017-06" db="EMBL/GenBank/DDBJ databases">
        <title>Draft genome sequence of anaerobic fermentative bacterium Anaeromicrobium sediminis DY2726D isolated from West Pacific Ocean sediments.</title>
        <authorList>
            <person name="Zeng X."/>
        </authorList>
    </citation>
    <scope>NUCLEOTIDE SEQUENCE [LARGE SCALE GENOMIC DNA]</scope>
    <source>
        <strain evidence="4 5">DY2726D</strain>
    </source>
</reference>
<dbReference type="EMBL" id="NIBG01000002">
    <property type="protein sequence ID" value="PAB60755.1"/>
    <property type="molecule type" value="Genomic_DNA"/>
</dbReference>
<keyword evidence="2" id="KW-0378">Hydrolase</keyword>
<sequence length="782" mass="89274">MGYKELSYNKLKKTYNPEHFQYSKIGNLDIDLDIIGQERVVRAMEFGLKVRNPKYNIFVMGNVGTGRKTYVEKIVKSYAKTENVADDWCYVYNFEDPFSPMSISMPPGMGNMFKDDMRELLDDIIEKINRAFSKGEYEKEKTEIIKVYQNKGDTLMAYLKDYCLENGFLLRNSVKGFTLRPLVDGKPIDDDEYEKLETEVKREIERKAVEVELEAIECVKKIKVLENEAKDKIMELDNKIVKGIVSPLISHMKDKYSEYNRIGKYLGLVQMDILKNIYELDGGEQDEEIAAQISILKKYEVNVFVDNSKEIGAPVVLVDNPNYSNLVGKIEYENEQGTLKTDFTMITPGAIHKANGGYLILQANDLLSNVQSWNTIKRVLKTKKLTLESLKNQLGLFDIVSLKPEDIQMDLKIIIIGSPHIYYLLYNYDDEFEKYFKIKVDFDLNMDANLGNQMRMAKFVYDYCNKTSLKEINHRGVAKILEYSHKITGNQRKLTTEFDKLIELIIEANTWAEYEGDEYISSKHVKRAFEEKSYRNGKIEERASEMYTLGRILIDTKGKKIGKINGLSVIDLGDHSFGKPSVITVTTYSGSYGVINIEREADMSGNIHNKGIMILEGYLNEKFGKYDPLEVTAKVCFEQNYGGIDGDSASSTELYAILSSLGRIPLKQHIAVTGSINQKGEIQPVGGVTQKIEGFFSLCKEHGLTGEHGVIIPEQNIIDLVLDDEVIKATKNGLFHIYPIKTIEEGMEILSDMSFQQVVKEVKSNLTNYKRKKKNNNRVGNR</sequence>
<dbReference type="EC" id="3.4.21.53" evidence="2"/>
<dbReference type="InterPro" id="IPR014721">
    <property type="entry name" value="Ribsml_uS5_D2-typ_fold_subgr"/>
</dbReference>
<dbReference type="InterPro" id="IPR027065">
    <property type="entry name" value="Lon_Prtase"/>
</dbReference>
<evidence type="ECO:0000256" key="1">
    <source>
        <dbReference type="ARBA" id="ARBA00022670"/>
    </source>
</evidence>
<gene>
    <name evidence="4" type="ORF">CCE28_04245</name>
</gene>
<name>A0A267MPD9_9FIRM</name>
<keyword evidence="1 2" id="KW-0645">Protease</keyword>
<dbReference type="Pfam" id="PF20437">
    <property type="entry name" value="LonC_helical"/>
    <property type="match status" value="1"/>
</dbReference>
<comment type="similarity">
    <text evidence="2">Belongs to the peptidase S16 family.</text>
</comment>
<evidence type="ECO:0000256" key="2">
    <source>
        <dbReference type="PROSITE-ProRule" id="PRU01122"/>
    </source>
</evidence>
<dbReference type="Gene3D" id="3.40.50.300">
    <property type="entry name" value="P-loop containing nucleotide triphosphate hydrolases"/>
    <property type="match status" value="2"/>
</dbReference>
<dbReference type="AlphaFoldDB" id="A0A267MPD9"/>
<dbReference type="Gene3D" id="1.10.8.60">
    <property type="match status" value="1"/>
</dbReference>
<dbReference type="InterPro" id="IPR008269">
    <property type="entry name" value="Lon_proteolytic"/>
</dbReference>
<keyword evidence="5" id="KW-1185">Reference proteome</keyword>
<dbReference type="InterPro" id="IPR027417">
    <property type="entry name" value="P-loop_NTPase"/>
</dbReference>
<dbReference type="PRINTS" id="PR00830">
    <property type="entry name" value="ENDOLAPTASE"/>
</dbReference>
<dbReference type="InterPro" id="IPR046844">
    <property type="entry name" value="Lon-like_helical"/>
</dbReference>
<dbReference type="Pfam" id="PF13654">
    <property type="entry name" value="AAA_32"/>
    <property type="match status" value="1"/>
</dbReference>
<dbReference type="Pfam" id="PF20436">
    <property type="entry name" value="LonB_AAA-LID"/>
    <property type="match status" value="1"/>
</dbReference>
<dbReference type="GO" id="GO:0004252">
    <property type="term" value="F:serine-type endopeptidase activity"/>
    <property type="evidence" value="ECO:0007669"/>
    <property type="project" value="UniProtKB-UniRule"/>
</dbReference>
<dbReference type="Pfam" id="PF05362">
    <property type="entry name" value="Lon_C"/>
    <property type="match status" value="1"/>
</dbReference>
<dbReference type="InterPro" id="IPR046843">
    <property type="entry name" value="LonB_AAA-LID"/>
</dbReference>
<dbReference type="OrthoDB" id="9758568at2"/>
<dbReference type="RefSeq" id="WP_095131293.1">
    <property type="nucleotide sequence ID" value="NZ_NIBG01000002.1"/>
</dbReference>
<dbReference type="GO" id="GO:0006508">
    <property type="term" value="P:proteolysis"/>
    <property type="evidence" value="ECO:0007669"/>
    <property type="project" value="UniProtKB-KW"/>
</dbReference>
<dbReference type="GO" id="GO:0004176">
    <property type="term" value="F:ATP-dependent peptidase activity"/>
    <property type="evidence" value="ECO:0007669"/>
    <property type="project" value="UniProtKB-UniRule"/>
</dbReference>
<comment type="caution">
    <text evidence="4">The sequence shown here is derived from an EMBL/GenBank/DDBJ whole genome shotgun (WGS) entry which is preliminary data.</text>
</comment>
<proteinExistence type="inferred from homology"/>
<dbReference type="PANTHER" id="PTHR10046">
    <property type="entry name" value="ATP DEPENDENT LON PROTEASE FAMILY MEMBER"/>
    <property type="match status" value="1"/>
</dbReference>
<feature type="active site" evidence="2">
    <location>
        <position position="648"/>
    </location>
</feature>
<dbReference type="GO" id="GO:0005524">
    <property type="term" value="F:ATP binding"/>
    <property type="evidence" value="ECO:0007669"/>
    <property type="project" value="InterPro"/>
</dbReference>